<dbReference type="EMBL" id="SRYA01000009">
    <property type="protein sequence ID" value="TGY97218.1"/>
    <property type="molecule type" value="Genomic_DNA"/>
</dbReference>
<accession>A0AC61RYV2</accession>
<sequence>MHGTAKKFLKDTWDTLWNPSKVKNIFEKSGTHRKWQGFLWILPSFLGVMAFYLLPYADVVRRSFLGAVDNSFVGLANYRMIVENTAFLLAVKNTLRFTVFCIPLLIITALVCAVILYRSKYGGFIKSAFLMPMALPAVSVALVWRLLFHSQGLLNYWLSHLGVEGKDWMNGSYAFWILVISYIWKNLGYDIVLWMAGLAGISENIYEAAKVDGAGEWQCFWKITLPNLKPSLYTITVLSFLNSFKVFREAYLVAGDYPHESIYMMQHLFNNWFRSFSFDKMAAAAVSESVILLGLILLLQKAWDSGKEQ</sequence>
<protein>
    <submittedName>
        <fullName evidence="1">Sugar ABC transporter permease</fullName>
    </submittedName>
</protein>
<dbReference type="Proteomes" id="UP000304953">
    <property type="component" value="Unassembled WGS sequence"/>
</dbReference>
<comment type="caution">
    <text evidence="1">The sequence shown here is derived from an EMBL/GenBank/DDBJ whole genome shotgun (WGS) entry which is preliminary data.</text>
</comment>
<keyword evidence="2" id="KW-1185">Reference proteome</keyword>
<organism evidence="1 2">
    <name type="scientific">Petralouisia muris</name>
    <dbReference type="NCBI Taxonomy" id="3032872"/>
    <lineage>
        <taxon>Bacteria</taxon>
        <taxon>Bacillati</taxon>
        <taxon>Bacillota</taxon>
        <taxon>Clostridia</taxon>
        <taxon>Lachnospirales</taxon>
        <taxon>Lachnospiraceae</taxon>
        <taxon>Petralouisia</taxon>
    </lineage>
</organism>
<proteinExistence type="predicted"/>
<evidence type="ECO:0000313" key="2">
    <source>
        <dbReference type="Proteomes" id="UP000304953"/>
    </source>
</evidence>
<reference evidence="1" key="1">
    <citation type="submission" date="2019-04" db="EMBL/GenBank/DDBJ databases">
        <title>Microbes associate with the intestines of laboratory mice.</title>
        <authorList>
            <person name="Navarre W."/>
            <person name="Wong E."/>
            <person name="Huang K."/>
            <person name="Tropini C."/>
            <person name="Ng K."/>
            <person name="Yu B."/>
        </authorList>
    </citation>
    <scope>NUCLEOTIDE SEQUENCE</scope>
    <source>
        <strain evidence="1">NM01_1-7b</strain>
    </source>
</reference>
<name>A0AC61RYV2_9FIRM</name>
<evidence type="ECO:0000313" key="1">
    <source>
        <dbReference type="EMBL" id="TGY97218.1"/>
    </source>
</evidence>
<gene>
    <name evidence="1" type="ORF">E5329_05985</name>
</gene>